<organism evidence="2 3">
    <name type="scientific">Saccharopolyspora shandongensis</name>
    <dbReference type="NCBI Taxonomy" id="418495"/>
    <lineage>
        <taxon>Bacteria</taxon>
        <taxon>Bacillati</taxon>
        <taxon>Actinomycetota</taxon>
        <taxon>Actinomycetes</taxon>
        <taxon>Pseudonocardiales</taxon>
        <taxon>Pseudonocardiaceae</taxon>
        <taxon>Saccharopolyspora</taxon>
    </lineage>
</organism>
<name>A0A1H3MRU8_9PSEU</name>
<dbReference type="EMBL" id="FNOK01000035">
    <property type="protein sequence ID" value="SDY79356.1"/>
    <property type="molecule type" value="Genomic_DNA"/>
</dbReference>
<evidence type="ECO:0000313" key="2">
    <source>
        <dbReference type="EMBL" id="SDY79356.1"/>
    </source>
</evidence>
<keyword evidence="2" id="KW-0489">Methyltransferase</keyword>
<dbReference type="Proteomes" id="UP000199529">
    <property type="component" value="Unassembled WGS sequence"/>
</dbReference>
<dbReference type="SUPFAM" id="SSF53335">
    <property type="entry name" value="S-adenosyl-L-methionine-dependent methyltransferases"/>
    <property type="match status" value="1"/>
</dbReference>
<protein>
    <submittedName>
        <fullName evidence="2">Ubiquinone/menaquinone biosynthesis C-methylase UbiE</fullName>
    </submittedName>
</protein>
<accession>A0A1H3MRU8</accession>
<dbReference type="PANTHER" id="PTHR43861">
    <property type="entry name" value="TRANS-ACONITATE 2-METHYLTRANSFERASE-RELATED"/>
    <property type="match status" value="1"/>
</dbReference>
<keyword evidence="3" id="KW-1185">Reference proteome</keyword>
<dbReference type="STRING" id="418495.SAMN05216215_103532"/>
<dbReference type="GO" id="GO:0008757">
    <property type="term" value="F:S-adenosylmethionine-dependent methyltransferase activity"/>
    <property type="evidence" value="ECO:0007669"/>
    <property type="project" value="InterPro"/>
</dbReference>
<evidence type="ECO:0000256" key="1">
    <source>
        <dbReference type="ARBA" id="ARBA00022679"/>
    </source>
</evidence>
<gene>
    <name evidence="2" type="ORF">SAMN05216215_103532</name>
</gene>
<dbReference type="Pfam" id="PF13489">
    <property type="entry name" value="Methyltransf_23"/>
    <property type="match status" value="1"/>
</dbReference>
<evidence type="ECO:0000313" key="3">
    <source>
        <dbReference type="Proteomes" id="UP000199529"/>
    </source>
</evidence>
<sequence length="269" mass="29173">MTYILDPAWHAEQARLENLADLYDQGTAAICDQLGLTSGWRCVDVGAGTGSVVKIFAERVGSEGHVLAVDTDPRFLEPLAGEPISVLTSDVTSNPLPTGFDLAHARLLLEHLPVAEAVIGSMVEAVRPGGWVVVEDLDWATALVVDPPSEAHERVIRACQELFTSTPYDANCGRKLPRMLRRAGLIDIGVRTTAMPLPADAELGQPAWEMLIDQLAPRLLSLGLLNQADLDAFHRLWHDGDSICLGPLMVSAWGRRPAEVARPAQARIR</sequence>
<dbReference type="PANTHER" id="PTHR43861:SF3">
    <property type="entry name" value="PUTATIVE (AFU_ORTHOLOGUE AFUA_2G14390)-RELATED"/>
    <property type="match status" value="1"/>
</dbReference>
<keyword evidence="1" id="KW-0808">Transferase</keyword>
<dbReference type="GO" id="GO:0032259">
    <property type="term" value="P:methylation"/>
    <property type="evidence" value="ECO:0007669"/>
    <property type="project" value="UniProtKB-KW"/>
</dbReference>
<dbReference type="RefSeq" id="WP_177226761.1">
    <property type="nucleotide sequence ID" value="NZ_FNOK01000035.1"/>
</dbReference>
<dbReference type="AlphaFoldDB" id="A0A1H3MRU8"/>
<keyword evidence="2" id="KW-0830">Ubiquinone</keyword>
<dbReference type="CDD" id="cd02440">
    <property type="entry name" value="AdoMet_MTases"/>
    <property type="match status" value="1"/>
</dbReference>
<reference evidence="3" key="1">
    <citation type="submission" date="2016-10" db="EMBL/GenBank/DDBJ databases">
        <authorList>
            <person name="Varghese N."/>
            <person name="Submissions S."/>
        </authorList>
    </citation>
    <scope>NUCLEOTIDE SEQUENCE [LARGE SCALE GENOMIC DNA]</scope>
    <source>
        <strain evidence="3">CGMCC 4.3530</strain>
    </source>
</reference>
<proteinExistence type="predicted"/>
<dbReference type="Gene3D" id="3.40.50.150">
    <property type="entry name" value="Vaccinia Virus protein VP39"/>
    <property type="match status" value="1"/>
</dbReference>
<dbReference type="InterPro" id="IPR029063">
    <property type="entry name" value="SAM-dependent_MTases_sf"/>
</dbReference>